<evidence type="ECO:0000256" key="1">
    <source>
        <dbReference type="ARBA" id="ARBA00022737"/>
    </source>
</evidence>
<keyword evidence="6" id="KW-1185">Reference proteome</keyword>
<keyword evidence="2 3" id="KW-0040">ANK repeat</keyword>
<dbReference type="Proteomes" id="UP001610432">
    <property type="component" value="Unassembled WGS sequence"/>
</dbReference>
<dbReference type="PANTHER" id="PTHR24189">
    <property type="entry name" value="MYOTROPHIN"/>
    <property type="match status" value="1"/>
</dbReference>
<dbReference type="Gene3D" id="1.25.40.20">
    <property type="entry name" value="Ankyrin repeat-containing domain"/>
    <property type="match status" value="1"/>
</dbReference>
<keyword evidence="4" id="KW-0732">Signal</keyword>
<dbReference type="EMBL" id="JBFXLQ010000073">
    <property type="protein sequence ID" value="KAL2861215.1"/>
    <property type="molecule type" value="Genomic_DNA"/>
</dbReference>
<dbReference type="PROSITE" id="PS50297">
    <property type="entry name" value="ANK_REP_REGION"/>
    <property type="match status" value="1"/>
</dbReference>
<evidence type="ECO:0000256" key="4">
    <source>
        <dbReference type="SAM" id="SignalP"/>
    </source>
</evidence>
<dbReference type="InterPro" id="IPR036770">
    <property type="entry name" value="Ankyrin_rpt-contain_sf"/>
</dbReference>
<dbReference type="RefSeq" id="XP_070881109.1">
    <property type="nucleotide sequence ID" value="XM_071033971.1"/>
</dbReference>
<dbReference type="SUPFAM" id="SSF48403">
    <property type="entry name" value="Ankyrin repeat"/>
    <property type="match status" value="1"/>
</dbReference>
<comment type="caution">
    <text evidence="5">The sequence shown here is derived from an EMBL/GenBank/DDBJ whole genome shotgun (WGS) entry which is preliminary data.</text>
</comment>
<sequence>MVLLALPHEILLMIAGCLGFENDINAFARASRALHNLLNKYLYQHNVKHGDSSALFWAATKPQHTTALHAMTAGADVNAHNEHGETPTTVAIWYKHKSIAKLLIEHGADVNALSGGWPPLAHTTSFGC</sequence>
<protein>
    <recommendedName>
        <fullName evidence="7">Ankyrin repeat-containing domain protein</fullName>
    </recommendedName>
</protein>
<feature type="signal peptide" evidence="4">
    <location>
        <begin position="1"/>
        <end position="19"/>
    </location>
</feature>
<evidence type="ECO:0000256" key="3">
    <source>
        <dbReference type="PROSITE-ProRule" id="PRU00023"/>
    </source>
</evidence>
<evidence type="ECO:0008006" key="7">
    <source>
        <dbReference type="Google" id="ProtNLM"/>
    </source>
</evidence>
<dbReference type="GeneID" id="98149043"/>
<evidence type="ECO:0000313" key="6">
    <source>
        <dbReference type="Proteomes" id="UP001610432"/>
    </source>
</evidence>
<feature type="chain" id="PRO_5045441769" description="Ankyrin repeat-containing domain protein" evidence="4">
    <location>
        <begin position="20"/>
        <end position="128"/>
    </location>
</feature>
<dbReference type="Pfam" id="PF12796">
    <property type="entry name" value="Ank_2"/>
    <property type="match status" value="1"/>
</dbReference>
<reference evidence="5 6" key="1">
    <citation type="submission" date="2024-07" db="EMBL/GenBank/DDBJ databases">
        <title>Section-level genome sequencing and comparative genomics of Aspergillus sections Usti and Cavernicolus.</title>
        <authorList>
            <consortium name="Lawrence Berkeley National Laboratory"/>
            <person name="Nybo J.L."/>
            <person name="Vesth T.C."/>
            <person name="Theobald S."/>
            <person name="Frisvad J.C."/>
            <person name="Larsen T.O."/>
            <person name="Kjaerboelling I."/>
            <person name="Rothschild-Mancinelli K."/>
            <person name="Lyhne E.K."/>
            <person name="Kogle M.E."/>
            <person name="Barry K."/>
            <person name="Clum A."/>
            <person name="Na H."/>
            <person name="Ledsgaard L."/>
            <person name="Lin J."/>
            <person name="Lipzen A."/>
            <person name="Kuo A."/>
            <person name="Riley R."/>
            <person name="Mondo S."/>
            <person name="Labutti K."/>
            <person name="Haridas S."/>
            <person name="Pangalinan J."/>
            <person name="Salamov A.A."/>
            <person name="Simmons B.A."/>
            <person name="Magnuson J.K."/>
            <person name="Chen J."/>
            <person name="Drula E."/>
            <person name="Henrissat B."/>
            <person name="Wiebenga A."/>
            <person name="Lubbers R.J."/>
            <person name="Gomes A.C."/>
            <person name="Macurrencykelacurrency M.R."/>
            <person name="Stajich J."/>
            <person name="Grigoriev I.V."/>
            <person name="Mortensen U.H."/>
            <person name="De Vries R.P."/>
            <person name="Baker S.E."/>
            <person name="Andersen M.R."/>
        </authorList>
    </citation>
    <scope>NUCLEOTIDE SEQUENCE [LARGE SCALE GENOMIC DNA]</scope>
    <source>
        <strain evidence="5 6">CBS 449.75</strain>
    </source>
</reference>
<evidence type="ECO:0000256" key="2">
    <source>
        <dbReference type="ARBA" id="ARBA00023043"/>
    </source>
</evidence>
<accession>A0ABR4L9L4</accession>
<feature type="repeat" description="ANK" evidence="3">
    <location>
        <begin position="83"/>
        <end position="115"/>
    </location>
</feature>
<evidence type="ECO:0000313" key="5">
    <source>
        <dbReference type="EMBL" id="KAL2861215.1"/>
    </source>
</evidence>
<name>A0ABR4L9L4_9EURO</name>
<organism evidence="5 6">
    <name type="scientific">Aspergillus lucknowensis</name>
    <dbReference type="NCBI Taxonomy" id="176173"/>
    <lineage>
        <taxon>Eukaryota</taxon>
        <taxon>Fungi</taxon>
        <taxon>Dikarya</taxon>
        <taxon>Ascomycota</taxon>
        <taxon>Pezizomycotina</taxon>
        <taxon>Eurotiomycetes</taxon>
        <taxon>Eurotiomycetidae</taxon>
        <taxon>Eurotiales</taxon>
        <taxon>Aspergillaceae</taxon>
        <taxon>Aspergillus</taxon>
        <taxon>Aspergillus subgen. Nidulantes</taxon>
    </lineage>
</organism>
<gene>
    <name evidence="5" type="ORF">BJX67DRAFT_385963</name>
</gene>
<dbReference type="InterPro" id="IPR002110">
    <property type="entry name" value="Ankyrin_rpt"/>
</dbReference>
<dbReference type="PANTHER" id="PTHR24189:SF50">
    <property type="entry name" value="ANKYRIN REPEAT AND SOCS BOX PROTEIN 2"/>
    <property type="match status" value="1"/>
</dbReference>
<keyword evidence="1" id="KW-0677">Repeat</keyword>
<dbReference type="SMART" id="SM00248">
    <property type="entry name" value="ANK"/>
    <property type="match status" value="2"/>
</dbReference>
<dbReference type="PROSITE" id="PS50088">
    <property type="entry name" value="ANK_REPEAT"/>
    <property type="match status" value="1"/>
</dbReference>
<dbReference type="CDD" id="cd09917">
    <property type="entry name" value="F-box_SF"/>
    <property type="match status" value="1"/>
</dbReference>
<proteinExistence type="predicted"/>
<dbReference type="InterPro" id="IPR050745">
    <property type="entry name" value="Multifunctional_regulatory"/>
</dbReference>